<evidence type="ECO:0000313" key="3">
    <source>
        <dbReference type="Proteomes" id="UP000187486"/>
    </source>
</evidence>
<accession>A0A1R0KVP9</accession>
<dbReference type="AlphaFoldDB" id="A0A1R0KVP9"/>
<protein>
    <submittedName>
        <fullName evidence="2">Uncharacterized protein</fullName>
    </submittedName>
</protein>
<sequence length="205" mass="21867">MAQLLREAVNNAVPQSLSQDPRAGDPGPDLVALGEQLTGFAHDSAQSLRRIQEAAEQMMGKLAGKVRLQGDASPQHVDFLFEDAVEVVRSVQDALGKDASAPVTGEGRDESNTAAATVSDGSVSQLILPGFSPQMPPKVLGQAVQEAVNAALADWENRNATAARQASDPEALRRLAERAGAVRRQSIEHMRAYTDEMTAIMRNAE</sequence>
<dbReference type="EMBL" id="MQUQ01000005">
    <property type="protein sequence ID" value="OLZ53108.1"/>
    <property type="molecule type" value="Genomic_DNA"/>
</dbReference>
<evidence type="ECO:0000256" key="1">
    <source>
        <dbReference type="SAM" id="MobiDB-lite"/>
    </source>
</evidence>
<comment type="caution">
    <text evidence="2">The sequence shown here is derived from an EMBL/GenBank/DDBJ whole genome shotgun (WGS) entry which is preliminary data.</text>
</comment>
<organism evidence="2 3">
    <name type="scientific">Amycolatopsis coloradensis</name>
    <dbReference type="NCBI Taxonomy" id="76021"/>
    <lineage>
        <taxon>Bacteria</taxon>
        <taxon>Bacillati</taxon>
        <taxon>Actinomycetota</taxon>
        <taxon>Actinomycetes</taxon>
        <taxon>Pseudonocardiales</taxon>
        <taxon>Pseudonocardiaceae</taxon>
        <taxon>Amycolatopsis</taxon>
    </lineage>
</organism>
<reference evidence="2 3" key="1">
    <citation type="submission" date="2016-01" db="EMBL/GenBank/DDBJ databases">
        <title>Amycolatopsis coloradensis genome sequencing and assembly.</title>
        <authorList>
            <person name="Mayilraj S."/>
        </authorList>
    </citation>
    <scope>NUCLEOTIDE SEQUENCE [LARGE SCALE GENOMIC DNA]</scope>
    <source>
        <strain evidence="2 3">DSM 44225</strain>
    </source>
</reference>
<name>A0A1R0KVP9_9PSEU</name>
<proteinExistence type="predicted"/>
<dbReference type="Proteomes" id="UP000187486">
    <property type="component" value="Unassembled WGS sequence"/>
</dbReference>
<gene>
    <name evidence="2" type="ORF">BS329_09760</name>
</gene>
<dbReference type="STRING" id="76021.BS329_09760"/>
<feature type="region of interest" description="Disordered" evidence="1">
    <location>
        <begin position="9"/>
        <end position="29"/>
    </location>
</feature>
<evidence type="ECO:0000313" key="2">
    <source>
        <dbReference type="EMBL" id="OLZ53108.1"/>
    </source>
</evidence>
<keyword evidence="3" id="KW-1185">Reference proteome</keyword>